<protein>
    <recommendedName>
        <fullName evidence="3">SnoaL-like domain-containing protein</fullName>
    </recommendedName>
</protein>
<reference evidence="1 2" key="1">
    <citation type="submission" date="2015-07" db="EMBL/GenBank/DDBJ databases">
        <title>Emmonsia species relationships and genome sequence.</title>
        <authorList>
            <consortium name="The Broad Institute Genomics Platform"/>
            <person name="Cuomo C.A."/>
            <person name="Munoz J.F."/>
            <person name="Imamovic A."/>
            <person name="Priest M.E."/>
            <person name="Young S."/>
            <person name="Clay O.K."/>
            <person name="McEwen J.G."/>
        </authorList>
    </citation>
    <scope>NUCLEOTIDE SEQUENCE [LARGE SCALE GENOMIC DNA]</scope>
    <source>
        <strain evidence="1 2">UAMH 9510</strain>
    </source>
</reference>
<accession>A0A1J9Q8K9</accession>
<dbReference type="STRING" id="1447872.A0A1J9Q8K9"/>
<dbReference type="OrthoDB" id="3758478at2759"/>
<keyword evidence="2" id="KW-1185">Reference proteome</keyword>
<dbReference type="Proteomes" id="UP000182235">
    <property type="component" value="Unassembled WGS sequence"/>
</dbReference>
<evidence type="ECO:0000313" key="1">
    <source>
        <dbReference type="EMBL" id="OJD16555.1"/>
    </source>
</evidence>
<dbReference type="EMBL" id="LGRN01000102">
    <property type="protein sequence ID" value="OJD16555.1"/>
    <property type="molecule type" value="Genomic_DNA"/>
</dbReference>
<dbReference type="Gene3D" id="3.10.450.50">
    <property type="match status" value="1"/>
</dbReference>
<proteinExistence type="predicted"/>
<gene>
    <name evidence="1" type="ORF">AJ78_03292</name>
</gene>
<dbReference type="SUPFAM" id="SSF54427">
    <property type="entry name" value="NTF2-like"/>
    <property type="match status" value="1"/>
</dbReference>
<dbReference type="VEuPathDB" id="FungiDB:AJ78_03292"/>
<evidence type="ECO:0000313" key="2">
    <source>
        <dbReference type="Proteomes" id="UP000182235"/>
    </source>
</evidence>
<organism evidence="1 2">
    <name type="scientific">Emergomyces pasteurianus Ep9510</name>
    <dbReference type="NCBI Taxonomy" id="1447872"/>
    <lineage>
        <taxon>Eukaryota</taxon>
        <taxon>Fungi</taxon>
        <taxon>Dikarya</taxon>
        <taxon>Ascomycota</taxon>
        <taxon>Pezizomycotina</taxon>
        <taxon>Eurotiomycetes</taxon>
        <taxon>Eurotiomycetidae</taxon>
        <taxon>Onygenales</taxon>
        <taxon>Ajellomycetaceae</taxon>
        <taxon>Emergomyces</taxon>
    </lineage>
</organism>
<dbReference type="AlphaFoldDB" id="A0A1J9Q8K9"/>
<dbReference type="InterPro" id="IPR032710">
    <property type="entry name" value="NTF2-like_dom_sf"/>
</dbReference>
<evidence type="ECO:0008006" key="3">
    <source>
        <dbReference type="Google" id="ProtNLM"/>
    </source>
</evidence>
<comment type="caution">
    <text evidence="1">The sequence shown here is derived from an EMBL/GenBank/DDBJ whole genome shotgun (WGS) entry which is preliminary data.</text>
</comment>
<sequence>MASSSKRLETAQKFIRNYDTLSTEPLESLLADNFVQQFAPASLNPPGPLNKKDMVEHIAGLHALMSGFPLTVKEYIESESSNQVTLWATSRAIFREEVKDSGISEAEWAFEGEYIFLLWVDEKSEKVVRVVEFLDGKRTETLLGLMQRARETIAKKNVT</sequence>
<name>A0A1J9Q8K9_9EURO</name>